<evidence type="ECO:0000313" key="1">
    <source>
        <dbReference type="EMBL" id="ETR69765.1"/>
    </source>
</evidence>
<dbReference type="Proteomes" id="UP000189670">
    <property type="component" value="Unassembled WGS sequence"/>
</dbReference>
<protein>
    <submittedName>
        <fullName evidence="1">Uncharacterized protein</fullName>
    </submittedName>
</protein>
<evidence type="ECO:0000313" key="2">
    <source>
        <dbReference type="Proteomes" id="UP000189670"/>
    </source>
</evidence>
<dbReference type="AlphaFoldDB" id="A0A1V1P4W0"/>
<reference evidence="2" key="1">
    <citation type="submission" date="2012-11" db="EMBL/GenBank/DDBJ databases">
        <authorList>
            <person name="Lucero-Rivera Y.E."/>
            <person name="Tovar-Ramirez D."/>
        </authorList>
    </citation>
    <scope>NUCLEOTIDE SEQUENCE [LARGE SCALE GENOMIC DNA]</scope>
    <source>
        <strain evidence="2">Araruama</strain>
    </source>
</reference>
<proteinExistence type="predicted"/>
<name>A0A1V1P4W0_9BACT</name>
<accession>A0A1V1P4W0</accession>
<dbReference type="EMBL" id="ATBP01000565">
    <property type="protein sequence ID" value="ETR69765.1"/>
    <property type="molecule type" value="Genomic_DNA"/>
</dbReference>
<comment type="caution">
    <text evidence="1">The sequence shown here is derived from an EMBL/GenBank/DDBJ whole genome shotgun (WGS) entry which is preliminary data.</text>
</comment>
<organism evidence="1 2">
    <name type="scientific">Candidatus Magnetoglobus multicellularis str. Araruama</name>
    <dbReference type="NCBI Taxonomy" id="890399"/>
    <lineage>
        <taxon>Bacteria</taxon>
        <taxon>Pseudomonadati</taxon>
        <taxon>Thermodesulfobacteriota</taxon>
        <taxon>Desulfobacteria</taxon>
        <taxon>Desulfobacterales</taxon>
        <taxon>Desulfobacteraceae</taxon>
        <taxon>Candidatus Magnetoglobus</taxon>
    </lineage>
</organism>
<sequence>MNSHKMISEMCSKFNNDNKLISELTLLSNNYLGFAQATKPQSLAFQLGFQLALLEYMIGMEQKEAIRVITHRLQAKVKEFPDWKLSGHLKQIQTNIKNTDIALQQIVEIYEQIPEKYHFYYELGEWCMITQTVLNLNKKDITLFYIKNNTTFYNLLNAVINEKDDEIPKGVKNALAVIIKKMGLNDFSKIDIKVLKEQIKNVLNVMGH</sequence>
<gene>
    <name evidence="1" type="ORF">OMM_03707</name>
</gene>